<feature type="domain" description="Tim10-like" evidence="5">
    <location>
        <begin position="7"/>
        <end position="62"/>
    </location>
</feature>
<gene>
    <name evidence="6" type="ORF">AFUS01_LOCUS42892</name>
</gene>
<dbReference type="Proteomes" id="UP000708208">
    <property type="component" value="Unassembled WGS sequence"/>
</dbReference>
<dbReference type="AlphaFoldDB" id="A0A8J2LDK5"/>
<evidence type="ECO:0000256" key="3">
    <source>
        <dbReference type="ARBA" id="ARBA00023157"/>
    </source>
</evidence>
<dbReference type="InterPro" id="IPR004217">
    <property type="entry name" value="Tim10-like"/>
</dbReference>
<organism evidence="6 7">
    <name type="scientific">Allacma fusca</name>
    <dbReference type="NCBI Taxonomy" id="39272"/>
    <lineage>
        <taxon>Eukaryota</taxon>
        <taxon>Metazoa</taxon>
        <taxon>Ecdysozoa</taxon>
        <taxon>Arthropoda</taxon>
        <taxon>Hexapoda</taxon>
        <taxon>Collembola</taxon>
        <taxon>Symphypleona</taxon>
        <taxon>Sminthuridae</taxon>
        <taxon>Allacma</taxon>
    </lineage>
</organism>
<evidence type="ECO:0000256" key="1">
    <source>
        <dbReference type="ARBA" id="ARBA00022927"/>
    </source>
</evidence>
<feature type="region of interest" description="Disordered" evidence="4">
    <location>
        <begin position="87"/>
        <end position="108"/>
    </location>
</feature>
<evidence type="ECO:0000313" key="7">
    <source>
        <dbReference type="Proteomes" id="UP000708208"/>
    </source>
</evidence>
<evidence type="ECO:0000256" key="2">
    <source>
        <dbReference type="ARBA" id="ARBA00023010"/>
    </source>
</evidence>
<protein>
    <recommendedName>
        <fullName evidence="5">Tim10-like domain-containing protein</fullName>
    </recommendedName>
</protein>
<dbReference type="EMBL" id="CAJVCH010569296">
    <property type="protein sequence ID" value="CAG7833253.1"/>
    <property type="molecule type" value="Genomic_DNA"/>
</dbReference>
<keyword evidence="3" id="KW-1015">Disulfide bond</keyword>
<sequence length="108" mass="12282">MDSGELIQLKEFLLLFNKLSDRCFRRCVYTLGSATLTGEERNCIDTCLSKNVNFNQKTLALFMEINPPFQQKKMEEQMAQVEELRRSQAAAVEASPQPVPIESQPVQA</sequence>
<proteinExistence type="predicted"/>
<evidence type="ECO:0000313" key="6">
    <source>
        <dbReference type="EMBL" id="CAG7833253.1"/>
    </source>
</evidence>
<keyword evidence="7" id="KW-1185">Reference proteome</keyword>
<dbReference type="InterPro" id="IPR050673">
    <property type="entry name" value="Mito_inner_translocase_sub"/>
</dbReference>
<dbReference type="Pfam" id="PF02953">
    <property type="entry name" value="zf-Tim10_DDP"/>
    <property type="match status" value="1"/>
</dbReference>
<evidence type="ECO:0000256" key="4">
    <source>
        <dbReference type="SAM" id="MobiDB-lite"/>
    </source>
</evidence>
<dbReference type="PANTHER" id="PTHR13172">
    <property type="entry name" value="MITOCHONDRIAL IMPORT INNER MEMBRANE TRANSLOCASE SUBUNIT TIM9B"/>
    <property type="match status" value="1"/>
</dbReference>
<dbReference type="GO" id="GO:0015031">
    <property type="term" value="P:protein transport"/>
    <property type="evidence" value="ECO:0007669"/>
    <property type="project" value="UniProtKB-KW"/>
</dbReference>
<evidence type="ECO:0000259" key="5">
    <source>
        <dbReference type="Pfam" id="PF02953"/>
    </source>
</evidence>
<dbReference type="OrthoDB" id="1551503at2759"/>
<comment type="caution">
    <text evidence="6">The sequence shown here is derived from an EMBL/GenBank/DDBJ whole genome shotgun (WGS) entry which is preliminary data.</text>
</comment>
<keyword evidence="1" id="KW-0813">Transport</keyword>
<reference evidence="6" key="1">
    <citation type="submission" date="2021-06" db="EMBL/GenBank/DDBJ databases">
        <authorList>
            <person name="Hodson N. C."/>
            <person name="Mongue J. A."/>
            <person name="Jaron S. K."/>
        </authorList>
    </citation>
    <scope>NUCLEOTIDE SEQUENCE</scope>
</reference>
<name>A0A8J2LDK5_9HEXA</name>
<keyword evidence="2" id="KW-0811">Translocation</keyword>
<accession>A0A8J2LDK5</accession>
<keyword evidence="1" id="KW-0653">Protein transport</keyword>